<dbReference type="SUPFAM" id="SSF54631">
    <property type="entry name" value="CBS-domain pair"/>
    <property type="match status" value="1"/>
</dbReference>
<protein>
    <recommendedName>
        <fullName evidence="1">CBS domain-containing protein</fullName>
    </recommendedName>
</protein>
<feature type="domain" description="CBS" evidence="1">
    <location>
        <begin position="47"/>
        <end position="104"/>
    </location>
</feature>
<dbReference type="InterPro" id="IPR000644">
    <property type="entry name" value="CBS_dom"/>
</dbReference>
<accession>X1NRA2</accession>
<reference evidence="2" key="1">
    <citation type="journal article" date="2014" name="Front. Microbiol.">
        <title>High frequency of phylogenetically diverse reductive dehalogenase-homologous genes in deep subseafloor sedimentary metagenomes.</title>
        <authorList>
            <person name="Kawai M."/>
            <person name="Futagami T."/>
            <person name="Toyoda A."/>
            <person name="Takaki Y."/>
            <person name="Nishi S."/>
            <person name="Hori S."/>
            <person name="Arai W."/>
            <person name="Tsubouchi T."/>
            <person name="Morono Y."/>
            <person name="Uchiyama I."/>
            <person name="Ito T."/>
            <person name="Fujiyama A."/>
            <person name="Inagaki F."/>
            <person name="Takami H."/>
        </authorList>
    </citation>
    <scope>NUCLEOTIDE SEQUENCE</scope>
    <source>
        <strain evidence="2">Expedition CK06-06</strain>
    </source>
</reference>
<dbReference type="PROSITE" id="PS51371">
    <property type="entry name" value="CBS"/>
    <property type="match status" value="1"/>
</dbReference>
<proteinExistence type="predicted"/>
<sequence length="133" mass="14669">MVVMTAIFLTEIIGPMLVKVGVKKAGEIGMNVTEEDLIKTYKVADVMNTKPTTIVQDLPLQQILEVFSASDSVYYPVIDNQSRIIGIITIADIKEMFANRGVAGWLLACDVAEPVLDKTTPQQPLEEAMARMR</sequence>
<dbReference type="Pfam" id="PF00571">
    <property type="entry name" value="CBS"/>
    <property type="match status" value="1"/>
</dbReference>
<dbReference type="AlphaFoldDB" id="X1NRA2"/>
<feature type="non-terminal residue" evidence="2">
    <location>
        <position position="133"/>
    </location>
</feature>
<dbReference type="EMBL" id="BARV01016639">
    <property type="protein sequence ID" value="GAI29340.1"/>
    <property type="molecule type" value="Genomic_DNA"/>
</dbReference>
<gene>
    <name evidence="2" type="ORF">S06H3_28507</name>
</gene>
<name>X1NRA2_9ZZZZ</name>
<dbReference type="Gene3D" id="3.10.580.10">
    <property type="entry name" value="CBS-domain"/>
    <property type="match status" value="1"/>
</dbReference>
<comment type="caution">
    <text evidence="2">The sequence shown here is derived from an EMBL/GenBank/DDBJ whole genome shotgun (WGS) entry which is preliminary data.</text>
</comment>
<dbReference type="SMART" id="SM00116">
    <property type="entry name" value="CBS"/>
    <property type="match status" value="1"/>
</dbReference>
<dbReference type="InterPro" id="IPR046342">
    <property type="entry name" value="CBS_dom_sf"/>
</dbReference>
<organism evidence="2">
    <name type="scientific">marine sediment metagenome</name>
    <dbReference type="NCBI Taxonomy" id="412755"/>
    <lineage>
        <taxon>unclassified sequences</taxon>
        <taxon>metagenomes</taxon>
        <taxon>ecological metagenomes</taxon>
    </lineage>
</organism>
<evidence type="ECO:0000259" key="1">
    <source>
        <dbReference type="PROSITE" id="PS51371"/>
    </source>
</evidence>
<evidence type="ECO:0000313" key="2">
    <source>
        <dbReference type="EMBL" id="GAI29340.1"/>
    </source>
</evidence>